<dbReference type="PANTHER" id="PTHR47326:SF1">
    <property type="entry name" value="HTH PSQ-TYPE DOMAIN-CONTAINING PROTEIN"/>
    <property type="match status" value="1"/>
</dbReference>
<dbReference type="Gene3D" id="3.30.420.10">
    <property type="entry name" value="Ribonuclease H-like superfamily/Ribonuclease H"/>
    <property type="match status" value="1"/>
</dbReference>
<comment type="caution">
    <text evidence="3">The sequence shown here is derived from an EMBL/GenBank/DDBJ whole genome shotgun (WGS) entry which is preliminary data.</text>
</comment>
<gene>
    <name evidence="3" type="ORF">PR048_006935</name>
</gene>
<feature type="transmembrane region" description="Helical" evidence="2">
    <location>
        <begin position="251"/>
        <end position="274"/>
    </location>
</feature>
<feature type="transmembrane region" description="Helical" evidence="2">
    <location>
        <begin position="211"/>
        <end position="231"/>
    </location>
</feature>
<feature type="region of interest" description="Disordered" evidence="1">
    <location>
        <begin position="151"/>
        <end position="189"/>
    </location>
</feature>
<evidence type="ECO:0000256" key="2">
    <source>
        <dbReference type="SAM" id="Phobius"/>
    </source>
</evidence>
<organism evidence="3 4">
    <name type="scientific">Dryococelus australis</name>
    <dbReference type="NCBI Taxonomy" id="614101"/>
    <lineage>
        <taxon>Eukaryota</taxon>
        <taxon>Metazoa</taxon>
        <taxon>Ecdysozoa</taxon>
        <taxon>Arthropoda</taxon>
        <taxon>Hexapoda</taxon>
        <taxon>Insecta</taxon>
        <taxon>Pterygota</taxon>
        <taxon>Neoptera</taxon>
        <taxon>Polyneoptera</taxon>
        <taxon>Phasmatodea</taxon>
        <taxon>Verophasmatodea</taxon>
        <taxon>Anareolatae</taxon>
        <taxon>Phasmatidae</taxon>
        <taxon>Eurycanthinae</taxon>
        <taxon>Dryococelus</taxon>
    </lineage>
</organism>
<keyword evidence="2" id="KW-0812">Transmembrane</keyword>
<evidence type="ECO:0000313" key="4">
    <source>
        <dbReference type="Proteomes" id="UP001159363"/>
    </source>
</evidence>
<dbReference type="Proteomes" id="UP001159363">
    <property type="component" value="Chromosome 2"/>
</dbReference>
<feature type="region of interest" description="Disordered" evidence="1">
    <location>
        <begin position="712"/>
        <end position="753"/>
    </location>
</feature>
<protein>
    <submittedName>
        <fullName evidence="3">Uncharacterized protein</fullName>
    </submittedName>
</protein>
<dbReference type="EMBL" id="JARBHB010000002">
    <property type="protein sequence ID" value="KAJ8894315.1"/>
    <property type="molecule type" value="Genomic_DNA"/>
</dbReference>
<keyword evidence="2" id="KW-0472">Membrane</keyword>
<sequence length="1019" mass="114863">MPYALSTPQIKYKICDANYGENSCVETSGSATIYCDVNGRSPAVEYPRRWIGRGGLVPWPARSPDLSPSDFFFWGCLKRRVYSGWRPDTWGQLLQATTSDNAPCHIQDPVNSPYFQEIYVKTHNRAAPYFAGVIVGIIIFKKRSSKFKFGKQGMAKRRNERSREAGYAGENPSDQRPHPARFSRAQNPGVTPTGVGLGVSEVRVPQVTSHVFALLVWTLASATMLAVYVFFDQLRPRGTVEAALYSSLHRVGFGVAIACYFLLIAFGQLGEFVLQARFKRMPQLRRSIISKPNNTRARLSNQINRGSVKLVYHIFIKVQCDHHERLENEVPPAASCEETTNLQARPNVKHVHVGGSNVPTNGMPKVSQYNVRMWGQEHPHETTEHERASPKVNVFCTVSKDTVCFFHEPTVTGIPYLGILTDWLFPQLEEAAGDFIFQPLVVVALNIYEHMIWNYFPSIITNVTGRMSLSTRVKIYAGRDAGADWELPICRWLLLQEYVAYKQLFHFFMLKSSTKETFPVQSLFARIRSSRATTEILHAMRVKAVHDKVSTFEINLRKKSLPLRSYILTDALRDMNPVNASGSKLSMDIFCFVIVPQMSEFDDVAAVETARCEYQPAFCAAYIARRGPAWASDSGAASERHTASVQGRFPAGLNFSIRLSRRTWSSVGGFHRGTPVFPPALVRLRHPGFLSDVGHVRAPALKPFTQRRIAKAEETGHPVKPPPPPVDQRHRPAQVPHVKIREPPSRESNPLRVQGQEARERYGRQLHARLASHRSYAQGVQCFRRIYESIFSWKPFKVLSRLTYGAYLVHTLGQLYDHGSLRSPRPTAYFTVVSNTLPACGGFRQTKIVDAAVLATRPLVLREYVYVDALGRLGIYFTFPVPPHSIIWRFMGIAGLLLRENPNAHYYRQFLETDLPLLLEDVLLEGRRGIWSWQDREHPNFIRAVAEVLNAEHPGRWPSPMADASGREVGHTGSQLIWVTTDATTKLADELAGMQWQKVMAQCVAAGLRSVAAHFEQLA</sequence>
<evidence type="ECO:0000313" key="3">
    <source>
        <dbReference type="EMBL" id="KAJ8894315.1"/>
    </source>
</evidence>
<keyword evidence="2" id="KW-1133">Transmembrane helix</keyword>
<accession>A0ABQ9ICA8</accession>
<dbReference type="PANTHER" id="PTHR47326">
    <property type="entry name" value="TRANSPOSABLE ELEMENT TC3 TRANSPOSASE-LIKE PROTEIN"/>
    <property type="match status" value="1"/>
</dbReference>
<feature type="compositionally biased region" description="Basic residues" evidence="1">
    <location>
        <begin position="151"/>
        <end position="160"/>
    </location>
</feature>
<dbReference type="InterPro" id="IPR036397">
    <property type="entry name" value="RNaseH_sf"/>
</dbReference>
<reference evidence="3 4" key="1">
    <citation type="submission" date="2023-02" db="EMBL/GenBank/DDBJ databases">
        <title>LHISI_Scaffold_Assembly.</title>
        <authorList>
            <person name="Stuart O.P."/>
            <person name="Cleave R."/>
            <person name="Magrath M.J.L."/>
            <person name="Mikheyev A.S."/>
        </authorList>
    </citation>
    <scope>NUCLEOTIDE SEQUENCE [LARGE SCALE GENOMIC DNA]</scope>
    <source>
        <strain evidence="3">Daus_M_001</strain>
        <tissue evidence="3">Leg muscle</tissue>
    </source>
</reference>
<evidence type="ECO:0000256" key="1">
    <source>
        <dbReference type="SAM" id="MobiDB-lite"/>
    </source>
</evidence>
<keyword evidence="4" id="KW-1185">Reference proteome</keyword>
<proteinExistence type="predicted"/>
<name>A0ABQ9ICA8_9NEOP</name>